<comment type="similarity">
    <text evidence="6">Belongs to the peroxiredoxin family. Tpx subfamily.</text>
</comment>
<name>A0A2P7QGW8_9GAMM</name>
<dbReference type="SUPFAM" id="SSF52833">
    <property type="entry name" value="Thioredoxin-like"/>
    <property type="match status" value="1"/>
</dbReference>
<evidence type="ECO:0000256" key="2">
    <source>
        <dbReference type="ARBA" id="ARBA00022862"/>
    </source>
</evidence>
<organism evidence="8 9">
    <name type="scientific">Zobellella taiwanensis</name>
    <dbReference type="NCBI Taxonomy" id="347535"/>
    <lineage>
        <taxon>Bacteria</taxon>
        <taxon>Pseudomonadati</taxon>
        <taxon>Pseudomonadota</taxon>
        <taxon>Gammaproteobacteria</taxon>
        <taxon>Aeromonadales</taxon>
        <taxon>Aeromonadaceae</taxon>
        <taxon>Zobellella</taxon>
    </lineage>
</organism>
<dbReference type="EMBL" id="PXYH01000030">
    <property type="protein sequence ID" value="PSJ37180.1"/>
    <property type="molecule type" value="Genomic_DNA"/>
</dbReference>
<dbReference type="InterPro" id="IPR050455">
    <property type="entry name" value="Tpx_Peroxidase_subfamily"/>
</dbReference>
<dbReference type="GO" id="GO:0008379">
    <property type="term" value="F:thioredoxin peroxidase activity"/>
    <property type="evidence" value="ECO:0007669"/>
    <property type="project" value="UniProtKB-UniRule"/>
</dbReference>
<feature type="active site" description="Cysteine sulfenic acid (-SOH) intermediate" evidence="6">
    <location>
        <position position="60"/>
    </location>
</feature>
<gene>
    <name evidence="6" type="primary">tpx</name>
    <name evidence="8" type="ORF">C7I36_15975</name>
</gene>
<dbReference type="PANTHER" id="PTHR43110:SF1">
    <property type="entry name" value="THIOL PEROXIDASE"/>
    <property type="match status" value="1"/>
</dbReference>
<comment type="miscellaneous">
    <text evidence="6">The active site is a conserved redox-active cysteine residue, the peroxidatic cysteine (C(P)), which makes the nucleophilic attack on the peroxide substrate. The peroxide oxidizes the C(P)-SH to cysteine sulfenic acid (C(P)-SOH), which then reacts with another cysteine residue, the resolving cysteine (C(R)), to form a disulfide bridge. The disulfide is subsequently reduced by an appropriate electron donor to complete the catalytic cycle. In this atypical 2-Cys peroxiredoxin, C(R) is present in the same subunit to form an intramolecular disulfide. The disulfide is subsequently reduced by thioredoxin.</text>
</comment>
<evidence type="ECO:0000256" key="3">
    <source>
        <dbReference type="ARBA" id="ARBA00023002"/>
    </source>
</evidence>
<comment type="catalytic activity">
    <reaction evidence="6">
        <text>a hydroperoxide + [thioredoxin]-dithiol = an alcohol + [thioredoxin]-disulfide + H2O</text>
        <dbReference type="Rhea" id="RHEA:62620"/>
        <dbReference type="Rhea" id="RHEA-COMP:10698"/>
        <dbReference type="Rhea" id="RHEA-COMP:10700"/>
        <dbReference type="ChEBI" id="CHEBI:15377"/>
        <dbReference type="ChEBI" id="CHEBI:29950"/>
        <dbReference type="ChEBI" id="CHEBI:30879"/>
        <dbReference type="ChEBI" id="CHEBI:35924"/>
        <dbReference type="ChEBI" id="CHEBI:50058"/>
        <dbReference type="EC" id="1.11.1.24"/>
    </reaction>
</comment>
<keyword evidence="9" id="KW-1185">Reference proteome</keyword>
<dbReference type="Pfam" id="PF08534">
    <property type="entry name" value="Redoxin"/>
    <property type="match status" value="1"/>
</dbReference>
<evidence type="ECO:0000313" key="8">
    <source>
        <dbReference type="EMBL" id="PSJ37180.1"/>
    </source>
</evidence>
<evidence type="ECO:0000256" key="5">
    <source>
        <dbReference type="ARBA" id="ARBA00023284"/>
    </source>
</evidence>
<keyword evidence="4 6" id="KW-1015">Disulfide bond</keyword>
<dbReference type="PROSITE" id="PS01265">
    <property type="entry name" value="TPX"/>
    <property type="match status" value="1"/>
</dbReference>
<keyword evidence="2 6" id="KW-0049">Antioxidant</keyword>
<comment type="subunit">
    <text evidence="6">Homodimer.</text>
</comment>
<dbReference type="Proteomes" id="UP000242181">
    <property type="component" value="Unassembled WGS sequence"/>
</dbReference>
<keyword evidence="3 6" id="KW-0560">Oxidoreductase</keyword>
<dbReference type="Gene3D" id="3.40.30.10">
    <property type="entry name" value="Glutaredoxin"/>
    <property type="match status" value="1"/>
</dbReference>
<dbReference type="AlphaFoldDB" id="A0A2P7QGW8"/>
<dbReference type="EC" id="1.11.1.24" evidence="6"/>
<evidence type="ECO:0000313" key="9">
    <source>
        <dbReference type="Proteomes" id="UP000242181"/>
    </source>
</evidence>
<dbReference type="InterPro" id="IPR018219">
    <property type="entry name" value="Tpx_CS"/>
</dbReference>
<evidence type="ECO:0000259" key="7">
    <source>
        <dbReference type="PROSITE" id="PS51352"/>
    </source>
</evidence>
<proteinExistence type="inferred from homology"/>
<dbReference type="PANTHER" id="PTHR43110">
    <property type="entry name" value="THIOL PEROXIDASE"/>
    <property type="match status" value="1"/>
</dbReference>
<evidence type="ECO:0000256" key="6">
    <source>
        <dbReference type="HAMAP-Rule" id="MF_00269"/>
    </source>
</evidence>
<accession>A0A2P7QGW8</accession>
<comment type="function">
    <text evidence="6">Thiol-specific peroxidase that catalyzes the reduction of hydrogen peroxide and organic hydroperoxides to water and alcohols, respectively. Plays a role in cell protection against oxidative stress by detoxifying peroxides.</text>
</comment>
<dbReference type="HAMAP" id="MF_00269">
    <property type="entry name" value="Tpx"/>
    <property type="match status" value="1"/>
</dbReference>
<keyword evidence="1 6" id="KW-0575">Peroxidase</keyword>
<dbReference type="InterPro" id="IPR013740">
    <property type="entry name" value="Redoxin"/>
</dbReference>
<dbReference type="RefSeq" id="WP_106454682.1">
    <property type="nucleotide sequence ID" value="NZ_PXYH01000030.1"/>
</dbReference>
<evidence type="ECO:0000256" key="4">
    <source>
        <dbReference type="ARBA" id="ARBA00023157"/>
    </source>
</evidence>
<feature type="disulfide bond" description="Redox-active" evidence="6">
    <location>
        <begin position="60"/>
        <end position="94"/>
    </location>
</feature>
<dbReference type="InterPro" id="IPR002065">
    <property type="entry name" value="TPX"/>
</dbReference>
<evidence type="ECO:0000256" key="1">
    <source>
        <dbReference type="ARBA" id="ARBA00022559"/>
    </source>
</evidence>
<dbReference type="NCBIfam" id="NF001808">
    <property type="entry name" value="PRK00522.1"/>
    <property type="match status" value="1"/>
</dbReference>
<comment type="caution">
    <text evidence="8">The sequence shown here is derived from an EMBL/GenBank/DDBJ whole genome shotgun (WGS) entry which is preliminary data.</text>
</comment>
<protein>
    <recommendedName>
        <fullName evidence="6">Thiol peroxidase</fullName>
        <shortName evidence="6">Tpx</shortName>
        <ecNumber evidence="6">1.11.1.24</ecNumber>
    </recommendedName>
    <alternativeName>
        <fullName evidence="6">Peroxiredoxin tpx</fullName>
        <shortName evidence="6">Prx</shortName>
    </alternativeName>
    <alternativeName>
        <fullName evidence="6">Thioredoxin peroxidase</fullName>
    </alternativeName>
    <alternativeName>
        <fullName evidence="6">Thioredoxin-dependent peroxiredoxin</fullName>
    </alternativeName>
</protein>
<dbReference type="PROSITE" id="PS51352">
    <property type="entry name" value="THIOREDOXIN_2"/>
    <property type="match status" value="1"/>
</dbReference>
<dbReference type="InterPro" id="IPR036249">
    <property type="entry name" value="Thioredoxin-like_sf"/>
</dbReference>
<dbReference type="OrthoDB" id="9781543at2"/>
<dbReference type="InterPro" id="IPR013766">
    <property type="entry name" value="Thioredoxin_domain"/>
</dbReference>
<keyword evidence="5 6" id="KW-0676">Redox-active center</keyword>
<feature type="domain" description="Thioredoxin" evidence="7">
    <location>
        <begin position="18"/>
        <end position="166"/>
    </location>
</feature>
<dbReference type="CDD" id="cd03014">
    <property type="entry name" value="PRX_Atyp2cys"/>
    <property type="match status" value="1"/>
</dbReference>
<reference evidence="8 9" key="1">
    <citation type="submission" date="2018-03" db="EMBL/GenBank/DDBJ databases">
        <title>The draft genome of Zobellella taiwanensis JCM 13381.</title>
        <authorList>
            <person name="Liu L."/>
            <person name="Li L."/>
            <person name="Wang T."/>
            <person name="Zhang X."/>
            <person name="Liang L."/>
        </authorList>
    </citation>
    <scope>NUCLEOTIDE SEQUENCE [LARGE SCALE GENOMIC DNA]</scope>
    <source>
        <strain evidence="8 9">JCM 13381</strain>
    </source>
</reference>
<sequence>MSSVTFQGNPVAVSGQLPAVGQAAPDFTLTGADLSDIKLADFQGRKVLLNIFPSIDTGVCATSVRKFNEKAAALSNTQVLCVSMDLPFAGSRFCAAEGIDNVQIASAFRHVDFLTRYGVALSDGALRGLSARAVVCIDEQGKVRHVERVAELTNEPDYEAALQALK</sequence>